<keyword evidence="4" id="KW-0493">Microtubule</keyword>
<dbReference type="Pfam" id="PF04130">
    <property type="entry name" value="GCP_C_terminal"/>
    <property type="match status" value="1"/>
</dbReference>
<feature type="region of interest" description="Disordered" evidence="6">
    <location>
        <begin position="220"/>
        <end position="263"/>
    </location>
</feature>
<dbReference type="Gene3D" id="1.20.120.1900">
    <property type="entry name" value="Gamma-tubulin complex, C-terminal domain"/>
    <property type="match status" value="1"/>
</dbReference>
<accession>A0A830HBI8</accession>
<keyword evidence="5" id="KW-0206">Cytoskeleton</keyword>
<evidence type="ECO:0000256" key="6">
    <source>
        <dbReference type="SAM" id="MobiDB-lite"/>
    </source>
</evidence>
<feature type="region of interest" description="Disordered" evidence="6">
    <location>
        <begin position="850"/>
        <end position="869"/>
    </location>
</feature>
<dbReference type="GO" id="GO:0005874">
    <property type="term" value="C:microtubule"/>
    <property type="evidence" value="ECO:0007669"/>
    <property type="project" value="UniProtKB-KW"/>
</dbReference>
<name>A0A830HBI8_9CHLO</name>
<reference evidence="8" key="1">
    <citation type="submission" date="2020-10" db="EMBL/GenBank/DDBJ databases">
        <title>Unveiling of a novel bifunctional photoreceptor, Dualchrome1, isolated from a cosmopolitan green alga.</title>
        <authorList>
            <person name="Suzuki S."/>
            <person name="Kawachi M."/>
        </authorList>
    </citation>
    <scope>NUCLEOTIDE SEQUENCE</scope>
    <source>
        <strain evidence="8">NIES 2893</strain>
    </source>
</reference>
<sequence length="1370" mass="146207">MSLHKSSLGSSLESVNAHLLTDLVGLMLPSLVVVSGMDSDEGAVGDDDAAGSSSLLEDSSSLGSASLEERAENFALALNYARYHSEHHKFLAPNVTQTDNALQAMLDRMRTSSQLHKWRALKILKASYLAYDDQRRTERDVLDVNDGILVESEYAAIVTLLLALSRQPLRSEYHEREAAQAEAAAAKLDAWTDARKTGDIYKEQTQIEVARKALADAETEAAWGPEMCDSDSELSDWSDVGAPSPRVDGGGGSDADEDDDMRAQGTGVYASGEETLTTALTASEWLEVASIRSSEMGAFTKLDDEKSDHDARLTWRSTRELAPERFWNAPFIDVPSRVVSDEMLLRAVELLLLGHVDGTCFEEVNDDTANSTTMEAFDSIPACARLRHGVSTPRLGHAAVARLVAPFVDAIGALRCVLDLCTVQYGAGASSSGDSAQARFVGEGAAFLDDVRLANVHSTRHGRACLRHPTLAAAAQFLRASVLRLRSASRRAAEKLAAGNAPVSLLRGCAKLMPFARFATTQLFSAFRDVMNSVVDGAAAAEAGWTQESDVGYAAACALLSRLDVAAAAGDASAASSDVSFGGTAFRSRLFAASLRPTLDALDSWLSVGGSSSMVANRSPACDGVILPLLDDAATSSMVATSDERRHAAVDVAVLTELTPFRITATAGSSSVSLKREAQSGAPDAPAWLTHVAPALLRALRAAALLRRHVGDGTLDAELASEVEHVACMPPVAGRLDEALFVDDGDSDVTARDRAKTIDDDNSTGNVLVENFSESGAELAVALTAAASPGEDTSALECAWMSSAARHLREPLVTLAASNNQSRAAALIGAGGASPSLLRRIAQRLPKQASSLRRPSFSPAPVPALSDDSARGNCDLSLTGRPTWRSVVQTNVSMPLQVRGRVLDSLAARVVSSGGRLHAEERFLDELLLLRQYDALESFNEAVLAVQLTVSELRMRGDKRGARAYAERMSDVDHWQLVLTDSVNAAMSRGTLRVPAHRQASFALEPLRLTRASFDTSSPDAMPAFDIDTPVPWPVSPGVSRLSTKLGEKLCLSLLRLKRSVAVADGMLALFLKARGRPAKRTKIGDLHALRREVAHFVRCVHDHVMCWVDGTTNWAQFDDGNDGEGGSSVEALRFARDDVIHSLVVRSFCAGVELPDLWTHCVPQSRSKATTSSSSSSRSSKGEAPPVPSDLSAACRGVGRFADDVEAASVARLWTTADGKSRTPIASDAVWRQTRDGLWLALSCADAIGRWHLSLANEEEEDQSSSSGGGGGAGSIANLAEKIRAAGARANLSRASVDGWYEKHANDSLLSKLRAMGKEFREARDRVLRLLSVKARSGGGVDVESVRSLLLRLNANGWYDDALLATTVL</sequence>
<evidence type="ECO:0000313" key="8">
    <source>
        <dbReference type="EMBL" id="GHP03250.1"/>
    </source>
</evidence>
<evidence type="ECO:0000256" key="2">
    <source>
        <dbReference type="ARBA" id="ARBA00010337"/>
    </source>
</evidence>
<dbReference type="InterPro" id="IPR042241">
    <property type="entry name" value="GCP_C_sf"/>
</dbReference>
<feature type="region of interest" description="Disordered" evidence="6">
    <location>
        <begin position="1166"/>
        <end position="1190"/>
    </location>
</feature>
<protein>
    <recommendedName>
        <fullName evidence="7">Gamma tubulin complex component C-terminal domain-containing protein</fullName>
    </recommendedName>
</protein>
<dbReference type="InterPro" id="IPR040457">
    <property type="entry name" value="GCP_C"/>
</dbReference>
<feature type="compositionally biased region" description="Low complexity" evidence="6">
    <location>
        <begin position="1166"/>
        <end position="1180"/>
    </location>
</feature>
<dbReference type="Proteomes" id="UP000660262">
    <property type="component" value="Unassembled WGS sequence"/>
</dbReference>
<comment type="caution">
    <text evidence="8">The sequence shown here is derived from an EMBL/GenBank/DDBJ whole genome shotgun (WGS) entry which is preliminary data.</text>
</comment>
<organism evidence="8 9">
    <name type="scientific">Pycnococcus provasolii</name>
    <dbReference type="NCBI Taxonomy" id="41880"/>
    <lineage>
        <taxon>Eukaryota</taxon>
        <taxon>Viridiplantae</taxon>
        <taxon>Chlorophyta</taxon>
        <taxon>Pseudoscourfieldiophyceae</taxon>
        <taxon>Pseudoscourfieldiales</taxon>
        <taxon>Pycnococcaceae</taxon>
        <taxon>Pycnococcus</taxon>
    </lineage>
</organism>
<gene>
    <name evidence="8" type="ORF">PPROV_000200500</name>
</gene>
<evidence type="ECO:0000256" key="5">
    <source>
        <dbReference type="ARBA" id="ARBA00023212"/>
    </source>
</evidence>
<feature type="domain" description="Gamma tubulin complex component C-terminal" evidence="7">
    <location>
        <begin position="977"/>
        <end position="1360"/>
    </location>
</feature>
<keyword evidence="9" id="KW-1185">Reference proteome</keyword>
<evidence type="ECO:0000259" key="7">
    <source>
        <dbReference type="Pfam" id="PF04130"/>
    </source>
</evidence>
<evidence type="ECO:0000256" key="1">
    <source>
        <dbReference type="ARBA" id="ARBA00004245"/>
    </source>
</evidence>
<keyword evidence="3" id="KW-0963">Cytoplasm</keyword>
<evidence type="ECO:0000256" key="4">
    <source>
        <dbReference type="ARBA" id="ARBA00022701"/>
    </source>
</evidence>
<evidence type="ECO:0000313" key="9">
    <source>
        <dbReference type="Proteomes" id="UP000660262"/>
    </source>
</evidence>
<comment type="subcellular location">
    <subcellularLocation>
        <location evidence="1">Cytoplasm</location>
        <location evidence="1">Cytoskeleton</location>
    </subcellularLocation>
</comment>
<proteinExistence type="inferred from homology"/>
<comment type="similarity">
    <text evidence="2">Belongs to the TUBGCP family.</text>
</comment>
<dbReference type="GO" id="GO:0043015">
    <property type="term" value="F:gamma-tubulin binding"/>
    <property type="evidence" value="ECO:0007669"/>
    <property type="project" value="InterPro"/>
</dbReference>
<evidence type="ECO:0000256" key="3">
    <source>
        <dbReference type="ARBA" id="ARBA00022490"/>
    </source>
</evidence>
<dbReference type="EMBL" id="BNJQ01000005">
    <property type="protein sequence ID" value="GHP03250.1"/>
    <property type="molecule type" value="Genomic_DNA"/>
</dbReference>